<dbReference type="Proteomes" id="UP000032142">
    <property type="component" value="Unassembled WGS sequence"/>
</dbReference>
<name>A0A0B0PPF0_GOSAR</name>
<accession>A0A0B0PPF0</accession>
<dbReference type="EMBL" id="KN435921">
    <property type="protein sequence ID" value="KHG26294.1"/>
    <property type="molecule type" value="Genomic_DNA"/>
</dbReference>
<dbReference type="AlphaFoldDB" id="A0A0B0PPF0"/>
<evidence type="ECO:0000313" key="1">
    <source>
        <dbReference type="EMBL" id="KHG26294.1"/>
    </source>
</evidence>
<sequence length="64" mass="7781">MLLLNSRAKRLMEDCQRPKRFNLKKESSTWGRDEHAPLKTQRRVVRIYRYSGCHWHLVLEDVEV</sequence>
<organism evidence="1 2">
    <name type="scientific">Gossypium arboreum</name>
    <name type="common">Tree cotton</name>
    <name type="synonym">Gossypium nanking</name>
    <dbReference type="NCBI Taxonomy" id="29729"/>
    <lineage>
        <taxon>Eukaryota</taxon>
        <taxon>Viridiplantae</taxon>
        <taxon>Streptophyta</taxon>
        <taxon>Embryophyta</taxon>
        <taxon>Tracheophyta</taxon>
        <taxon>Spermatophyta</taxon>
        <taxon>Magnoliopsida</taxon>
        <taxon>eudicotyledons</taxon>
        <taxon>Gunneridae</taxon>
        <taxon>Pentapetalae</taxon>
        <taxon>rosids</taxon>
        <taxon>malvids</taxon>
        <taxon>Malvales</taxon>
        <taxon>Malvaceae</taxon>
        <taxon>Malvoideae</taxon>
        <taxon>Gossypium</taxon>
    </lineage>
</organism>
<reference evidence="2" key="1">
    <citation type="submission" date="2014-09" db="EMBL/GenBank/DDBJ databases">
        <authorList>
            <person name="Mudge J."/>
            <person name="Ramaraj T."/>
            <person name="Lindquist I.E."/>
            <person name="Bharti A.K."/>
            <person name="Sundararajan A."/>
            <person name="Cameron C.T."/>
            <person name="Woodward J.E."/>
            <person name="May G.D."/>
            <person name="Brubaker C."/>
            <person name="Broadhvest J."/>
            <person name="Wilkins T.A."/>
        </authorList>
    </citation>
    <scope>NUCLEOTIDE SEQUENCE</scope>
    <source>
        <strain evidence="2">cv. AKA8401</strain>
    </source>
</reference>
<gene>
    <name evidence="1" type="ORF">F383_09167</name>
</gene>
<proteinExistence type="predicted"/>
<protein>
    <submittedName>
        <fullName evidence="1">3-isopropylmalate dehydratase large subunit</fullName>
    </submittedName>
</protein>
<keyword evidence="2" id="KW-1185">Reference proteome</keyword>
<evidence type="ECO:0000313" key="2">
    <source>
        <dbReference type="Proteomes" id="UP000032142"/>
    </source>
</evidence>